<evidence type="ECO:0000313" key="1">
    <source>
        <dbReference type="EMBL" id="MFM9328820.1"/>
    </source>
</evidence>
<protein>
    <submittedName>
        <fullName evidence="1">MFS transporter</fullName>
    </submittedName>
</protein>
<dbReference type="Proteomes" id="UP001631969">
    <property type="component" value="Unassembled WGS sequence"/>
</dbReference>
<comment type="caution">
    <text evidence="1">The sequence shown here is derived from an EMBL/GenBank/DDBJ whole genome shotgun (WGS) entry which is preliminary data.</text>
</comment>
<evidence type="ECO:0000313" key="2">
    <source>
        <dbReference type="Proteomes" id="UP001631969"/>
    </source>
</evidence>
<accession>A0ACC7NXC2</accession>
<dbReference type="EMBL" id="JBJURJ010000006">
    <property type="protein sequence ID" value="MFM9328820.1"/>
    <property type="molecule type" value="Genomic_DNA"/>
</dbReference>
<proteinExistence type="predicted"/>
<organism evidence="1 2">
    <name type="scientific">Paenibacillus mesotrionivorans</name>
    <dbReference type="NCBI Taxonomy" id="3160968"/>
    <lineage>
        <taxon>Bacteria</taxon>
        <taxon>Bacillati</taxon>
        <taxon>Bacillota</taxon>
        <taxon>Bacilli</taxon>
        <taxon>Bacillales</taxon>
        <taxon>Paenibacillaceae</taxon>
        <taxon>Paenibacillus</taxon>
    </lineage>
</organism>
<gene>
    <name evidence="1" type="ORF">ACI1P1_11010</name>
</gene>
<reference evidence="1" key="1">
    <citation type="submission" date="2024-12" db="EMBL/GenBank/DDBJ databases">
        <authorList>
            <person name="Wu N."/>
        </authorList>
    </citation>
    <scope>NUCLEOTIDE SEQUENCE</scope>
    <source>
        <strain evidence="1">P15</strain>
    </source>
</reference>
<name>A0ACC7NXC2_9BACL</name>
<keyword evidence="2" id="KW-1185">Reference proteome</keyword>
<sequence>MNPRAVRAWMMYDWANSAFATTMMAAVLPIFYIEVASKGLSSSTSASYWGLTQAAGMLLVAILAPVLGAAADYAGKKMFFLRGFSYLGIAASFLFVFIGQGDYLAASLLFVLGTVGFSGGNSFYDALLPDLVPEEQKREYISSKGFAYGYVGGGLLLVVNLLMIQKPGLFGLPDGEAGTRLAFASVAVWWLLFSLPLFRHVKDRTADAPIPFRQYTRMGFSRTWETLKSLKQYPQLLKFFLAYWFFNDGINTIITMATAYGKAIGIGTSDLIMALLITQFVGIPFTLLFGKMGERLGAKPALYISLSIYLLIVLLGYFMTSATHFYLLAVMVGFVQGGSQAVARSLFSRLVPADRTAEFFGFLSVSGKFSSMVGPAVFAATGLITGSSRYGILALALFFLAGIALLRTVNLEQGTLEAKKAAAGSAAPSC</sequence>